<feature type="non-terminal residue" evidence="5">
    <location>
        <position position="170"/>
    </location>
</feature>
<evidence type="ECO:0000256" key="1">
    <source>
        <dbReference type="ARBA" id="ARBA00004613"/>
    </source>
</evidence>
<evidence type="ECO:0000259" key="4">
    <source>
        <dbReference type="Pfam" id="PF17210"/>
    </source>
</evidence>
<organism evidence="5 6">
    <name type="scientific">Nonlabens mediterrranea</name>
    <dbReference type="NCBI Taxonomy" id="1419947"/>
    <lineage>
        <taxon>Bacteria</taxon>
        <taxon>Pseudomonadati</taxon>
        <taxon>Bacteroidota</taxon>
        <taxon>Flavobacteriia</taxon>
        <taxon>Flavobacteriales</taxon>
        <taxon>Flavobacteriaceae</taxon>
        <taxon>Nonlabens</taxon>
    </lineage>
</organism>
<keyword evidence="6" id="KW-1185">Reference proteome</keyword>
<dbReference type="Pfam" id="PF17210">
    <property type="entry name" value="SdrD_B"/>
    <property type="match status" value="1"/>
</dbReference>
<dbReference type="EMBL" id="JADKYU010001348">
    <property type="protein sequence ID" value="MBF4986615.1"/>
    <property type="molecule type" value="Genomic_DNA"/>
</dbReference>
<name>A0ABS0AB35_9FLAO</name>
<evidence type="ECO:0000313" key="6">
    <source>
        <dbReference type="Proteomes" id="UP001194729"/>
    </source>
</evidence>
<proteinExistence type="predicted"/>
<evidence type="ECO:0000313" key="5">
    <source>
        <dbReference type="EMBL" id="MBF4986615.1"/>
    </source>
</evidence>
<evidence type="ECO:0000256" key="2">
    <source>
        <dbReference type="ARBA" id="ARBA00022525"/>
    </source>
</evidence>
<dbReference type="SUPFAM" id="SSF117074">
    <property type="entry name" value="Hypothetical protein PA1324"/>
    <property type="match status" value="1"/>
</dbReference>
<protein>
    <submittedName>
        <fullName evidence="5">Calcium-binding protein</fullName>
    </submittedName>
</protein>
<dbReference type="Gene3D" id="2.60.40.10">
    <property type="entry name" value="Immunoglobulins"/>
    <property type="match status" value="1"/>
</dbReference>
<keyword evidence="3" id="KW-0732">Signal</keyword>
<evidence type="ECO:0000256" key="3">
    <source>
        <dbReference type="ARBA" id="ARBA00022729"/>
    </source>
</evidence>
<dbReference type="InterPro" id="IPR033764">
    <property type="entry name" value="Sdr_B"/>
</dbReference>
<dbReference type="InterPro" id="IPR013783">
    <property type="entry name" value="Ig-like_fold"/>
</dbReference>
<feature type="domain" description="SD-repeat containing protein B" evidence="4">
    <location>
        <begin position="47"/>
        <end position="134"/>
    </location>
</feature>
<accession>A0ABS0AB35</accession>
<sequence length="170" mass="17428">MVDLYRRYLPLGFVQTEGDDPTDVTVTAGATTTEEDNGFNVPGTVTGVVYNDVNGNGTQDAGEPGIENVEVTITDSAGQAVTVQTDATGTYTAQVAAPGTASVDIDDADLPLGFVQTEGDDPTDVTVTAGATTTEEDNGFNVPGTVTGVVYNDVNGNGTQDAWLACILCP</sequence>
<keyword evidence="2" id="KW-0964">Secreted</keyword>
<reference evidence="5 6" key="1">
    <citation type="submission" date="2020-11" db="EMBL/GenBank/DDBJ databases">
        <title>P. mediterranea TC4 genome.</title>
        <authorList>
            <person name="Molmeret M."/>
        </authorList>
    </citation>
    <scope>NUCLEOTIDE SEQUENCE [LARGE SCALE GENOMIC DNA]</scope>
    <source>
        <strain evidence="5 6">TC4</strain>
    </source>
</reference>
<comment type="subcellular location">
    <subcellularLocation>
        <location evidence="1">Secreted</location>
    </subcellularLocation>
</comment>
<comment type="caution">
    <text evidence="5">The sequence shown here is derived from an EMBL/GenBank/DDBJ whole genome shotgun (WGS) entry which is preliminary data.</text>
</comment>
<dbReference type="Proteomes" id="UP001194729">
    <property type="component" value="Unassembled WGS sequence"/>
</dbReference>
<gene>
    <name evidence="5" type="ORF">FNJ87_20630</name>
</gene>